<dbReference type="InterPro" id="IPR050712">
    <property type="entry name" value="NAD(P)H-dep_reductase"/>
</dbReference>
<dbReference type="PANTHER" id="PTHR30543:SF21">
    <property type="entry name" value="NAD(P)H-DEPENDENT FMN REDUCTASE LOT6"/>
    <property type="match status" value="1"/>
</dbReference>
<proteinExistence type="predicted"/>
<evidence type="ECO:0000259" key="1">
    <source>
        <dbReference type="Pfam" id="PF03358"/>
    </source>
</evidence>
<dbReference type="GO" id="GO:0010181">
    <property type="term" value="F:FMN binding"/>
    <property type="evidence" value="ECO:0007669"/>
    <property type="project" value="TreeGrafter"/>
</dbReference>
<dbReference type="InterPro" id="IPR029039">
    <property type="entry name" value="Flavoprotein-like_sf"/>
</dbReference>
<dbReference type="GO" id="GO:0005829">
    <property type="term" value="C:cytosol"/>
    <property type="evidence" value="ECO:0007669"/>
    <property type="project" value="TreeGrafter"/>
</dbReference>
<sequence length="200" mass="22318">MTRIGIIVGSTRPHRHAHDVAGWALQLASLRGDATYEIVDLRDHPLPLLDEPMPPSMGHYQHEHTRRWAATVAGFDGFVIVTPEYNHSVPAVLKNALDYLYAEWNHKAIGFISYGTHGGVRAVEHLRAIAGELMMADVRAQVVLPFATDFENHRIFTPREHASRVLGVMLDQVVAWSEALAPLRRRAEAERRARAAAPDA</sequence>
<dbReference type="Gene3D" id="3.40.50.360">
    <property type="match status" value="1"/>
</dbReference>
<organism evidence="2 3">
    <name type="scientific">Raineyella fluvialis</name>
    <dbReference type="NCBI Taxonomy" id="2662261"/>
    <lineage>
        <taxon>Bacteria</taxon>
        <taxon>Bacillati</taxon>
        <taxon>Actinomycetota</taxon>
        <taxon>Actinomycetes</taxon>
        <taxon>Propionibacteriales</taxon>
        <taxon>Propionibacteriaceae</taxon>
        <taxon>Raineyella</taxon>
    </lineage>
</organism>
<evidence type="ECO:0000313" key="3">
    <source>
        <dbReference type="Proteomes" id="UP000386847"/>
    </source>
</evidence>
<gene>
    <name evidence="2" type="ORF">Rai3103_01940</name>
</gene>
<dbReference type="InterPro" id="IPR005025">
    <property type="entry name" value="FMN_Rdtase-like_dom"/>
</dbReference>
<dbReference type="PANTHER" id="PTHR30543">
    <property type="entry name" value="CHROMATE REDUCTASE"/>
    <property type="match status" value="1"/>
</dbReference>
<protein>
    <submittedName>
        <fullName evidence="2">NADPH-dependent FMN reductase</fullName>
    </submittedName>
</protein>
<dbReference type="KEGG" id="rain:Rai3103_01940"/>
<dbReference type="SUPFAM" id="SSF52218">
    <property type="entry name" value="Flavoproteins"/>
    <property type="match status" value="1"/>
</dbReference>
<reference evidence="2 3" key="1">
    <citation type="submission" date="2019-10" db="EMBL/GenBank/DDBJ databases">
        <title>Genomic analysis of Raineyella sp. CBA3103.</title>
        <authorList>
            <person name="Roh S.W."/>
        </authorList>
    </citation>
    <scope>NUCLEOTIDE SEQUENCE [LARGE SCALE GENOMIC DNA]</scope>
    <source>
        <strain evidence="2 3">CBA3103</strain>
    </source>
</reference>
<name>A0A5Q2FC56_9ACTN</name>
<accession>A0A5Q2FC56</accession>
<dbReference type="GO" id="GO:0016491">
    <property type="term" value="F:oxidoreductase activity"/>
    <property type="evidence" value="ECO:0007669"/>
    <property type="project" value="InterPro"/>
</dbReference>
<dbReference type="Pfam" id="PF03358">
    <property type="entry name" value="FMN_red"/>
    <property type="match status" value="1"/>
</dbReference>
<evidence type="ECO:0000313" key="2">
    <source>
        <dbReference type="EMBL" id="QGF22643.1"/>
    </source>
</evidence>
<dbReference type="EMBL" id="CP045725">
    <property type="protein sequence ID" value="QGF22643.1"/>
    <property type="molecule type" value="Genomic_DNA"/>
</dbReference>
<feature type="domain" description="NADPH-dependent FMN reductase-like" evidence="1">
    <location>
        <begin position="2"/>
        <end position="148"/>
    </location>
</feature>
<dbReference type="Proteomes" id="UP000386847">
    <property type="component" value="Chromosome"/>
</dbReference>
<dbReference type="AlphaFoldDB" id="A0A5Q2FC56"/>
<keyword evidence="3" id="KW-1185">Reference proteome</keyword>